<organism evidence="2">
    <name type="scientific">bioreactor metagenome</name>
    <dbReference type="NCBI Taxonomy" id="1076179"/>
    <lineage>
        <taxon>unclassified sequences</taxon>
        <taxon>metagenomes</taxon>
        <taxon>ecological metagenomes</taxon>
    </lineage>
</organism>
<accession>A0A645HVD6</accession>
<name>A0A645HVD6_9ZZZZ</name>
<sequence>MILNAAIAQIVSSIVIVIGSLLVYIGLNHEKNVSFLSYYGGCLLGFSLGIIFCIAISYYGT</sequence>
<keyword evidence="1" id="KW-1133">Transmembrane helix</keyword>
<feature type="transmembrane region" description="Helical" evidence="1">
    <location>
        <begin position="38"/>
        <end position="59"/>
    </location>
</feature>
<comment type="caution">
    <text evidence="2">The sequence shown here is derived from an EMBL/GenBank/DDBJ whole genome shotgun (WGS) entry which is preliminary data.</text>
</comment>
<reference evidence="2" key="1">
    <citation type="submission" date="2019-08" db="EMBL/GenBank/DDBJ databases">
        <authorList>
            <person name="Kucharzyk K."/>
            <person name="Murdoch R.W."/>
            <person name="Higgins S."/>
            <person name="Loffler F."/>
        </authorList>
    </citation>
    <scope>NUCLEOTIDE SEQUENCE</scope>
</reference>
<protein>
    <submittedName>
        <fullName evidence="2">Uncharacterized protein</fullName>
    </submittedName>
</protein>
<dbReference type="AlphaFoldDB" id="A0A645HVD6"/>
<evidence type="ECO:0000256" key="1">
    <source>
        <dbReference type="SAM" id="Phobius"/>
    </source>
</evidence>
<keyword evidence="1" id="KW-0472">Membrane</keyword>
<evidence type="ECO:0000313" key="2">
    <source>
        <dbReference type="EMBL" id="MPN43021.1"/>
    </source>
</evidence>
<gene>
    <name evidence="2" type="ORF">SDC9_190580</name>
</gene>
<feature type="transmembrane region" description="Helical" evidence="1">
    <location>
        <begin position="6"/>
        <end position="26"/>
    </location>
</feature>
<keyword evidence="1" id="KW-0812">Transmembrane</keyword>
<proteinExistence type="predicted"/>
<dbReference type="EMBL" id="VSSQ01101153">
    <property type="protein sequence ID" value="MPN43021.1"/>
    <property type="molecule type" value="Genomic_DNA"/>
</dbReference>